<gene>
    <name evidence="1" type="ORF">DASC09_040760</name>
</gene>
<accession>A0AAV5QQB1</accession>
<dbReference type="RefSeq" id="XP_064853747.1">
    <property type="nucleotide sequence ID" value="XM_064997675.1"/>
</dbReference>
<organism evidence="1 2">
    <name type="scientific">Saccharomycopsis crataegensis</name>
    <dbReference type="NCBI Taxonomy" id="43959"/>
    <lineage>
        <taxon>Eukaryota</taxon>
        <taxon>Fungi</taxon>
        <taxon>Dikarya</taxon>
        <taxon>Ascomycota</taxon>
        <taxon>Saccharomycotina</taxon>
        <taxon>Saccharomycetes</taxon>
        <taxon>Saccharomycopsidaceae</taxon>
        <taxon>Saccharomycopsis</taxon>
    </lineage>
</organism>
<name>A0AAV5QQB1_9ASCO</name>
<evidence type="ECO:0000313" key="2">
    <source>
        <dbReference type="Proteomes" id="UP001360560"/>
    </source>
</evidence>
<dbReference type="EMBL" id="BTFZ01000011">
    <property type="protein sequence ID" value="GMM36751.1"/>
    <property type="molecule type" value="Genomic_DNA"/>
</dbReference>
<sequence>MAESSNFRTFSLPTITVLLCSAGVMMGLDTSSIAVFLSYEPFIGYFEHPNSFIQGMVVASNPAGAFC</sequence>
<reference evidence="1 2" key="1">
    <citation type="journal article" date="2023" name="Elife">
        <title>Identification of key yeast species and microbe-microbe interactions impacting larval growth of Drosophila in the wild.</title>
        <authorList>
            <person name="Mure A."/>
            <person name="Sugiura Y."/>
            <person name="Maeda R."/>
            <person name="Honda K."/>
            <person name="Sakurai N."/>
            <person name="Takahashi Y."/>
            <person name="Watada M."/>
            <person name="Katoh T."/>
            <person name="Gotoh A."/>
            <person name="Gotoh Y."/>
            <person name="Taniguchi I."/>
            <person name="Nakamura K."/>
            <person name="Hayashi T."/>
            <person name="Katayama T."/>
            <person name="Uemura T."/>
            <person name="Hattori Y."/>
        </authorList>
    </citation>
    <scope>NUCLEOTIDE SEQUENCE [LARGE SCALE GENOMIC DNA]</scope>
    <source>
        <strain evidence="1 2">SC-9</strain>
    </source>
</reference>
<proteinExistence type="predicted"/>
<evidence type="ECO:0008006" key="3">
    <source>
        <dbReference type="Google" id="ProtNLM"/>
    </source>
</evidence>
<dbReference type="GeneID" id="90074726"/>
<dbReference type="AlphaFoldDB" id="A0AAV5QQB1"/>
<comment type="caution">
    <text evidence="1">The sequence shown here is derived from an EMBL/GenBank/DDBJ whole genome shotgun (WGS) entry which is preliminary data.</text>
</comment>
<keyword evidence="2" id="KW-1185">Reference proteome</keyword>
<evidence type="ECO:0000313" key="1">
    <source>
        <dbReference type="EMBL" id="GMM36751.1"/>
    </source>
</evidence>
<protein>
    <recommendedName>
        <fullName evidence="3">Major facilitator superfamily (MFS) profile domain-containing protein</fullName>
    </recommendedName>
</protein>
<dbReference type="Proteomes" id="UP001360560">
    <property type="component" value="Unassembled WGS sequence"/>
</dbReference>